<evidence type="ECO:0000313" key="1">
    <source>
        <dbReference type="EMBL" id="CAE8694801.1"/>
    </source>
</evidence>
<evidence type="ECO:0000313" key="2">
    <source>
        <dbReference type="Proteomes" id="UP000626109"/>
    </source>
</evidence>
<dbReference type="Proteomes" id="UP000626109">
    <property type="component" value="Unassembled WGS sequence"/>
</dbReference>
<gene>
    <name evidence="1" type="ORF">PGLA2088_LOCUS29025</name>
</gene>
<dbReference type="AlphaFoldDB" id="A0A813K7X3"/>
<organism evidence="1 2">
    <name type="scientific">Polarella glacialis</name>
    <name type="common">Dinoflagellate</name>
    <dbReference type="NCBI Taxonomy" id="89957"/>
    <lineage>
        <taxon>Eukaryota</taxon>
        <taxon>Sar</taxon>
        <taxon>Alveolata</taxon>
        <taxon>Dinophyceae</taxon>
        <taxon>Suessiales</taxon>
        <taxon>Suessiaceae</taxon>
        <taxon>Polarella</taxon>
    </lineage>
</organism>
<dbReference type="EMBL" id="CAJNNW010028139">
    <property type="protein sequence ID" value="CAE8694801.1"/>
    <property type="molecule type" value="Genomic_DNA"/>
</dbReference>
<comment type="caution">
    <text evidence="1">The sequence shown here is derived from an EMBL/GenBank/DDBJ whole genome shotgun (WGS) entry which is preliminary data.</text>
</comment>
<proteinExistence type="predicted"/>
<reference evidence="1" key="1">
    <citation type="submission" date="2021-02" db="EMBL/GenBank/DDBJ databases">
        <authorList>
            <person name="Dougan E. K."/>
            <person name="Rhodes N."/>
            <person name="Thang M."/>
            <person name="Chan C."/>
        </authorList>
    </citation>
    <scope>NUCLEOTIDE SEQUENCE</scope>
</reference>
<protein>
    <submittedName>
        <fullName evidence="1">Uncharacterized protein</fullName>
    </submittedName>
</protein>
<sequence length="666" mass="71939">MANGGGGGCGMNPYYPQSNFSCPADEHCSSLMPFPEGMNPCSKGNIAYCDRPDSLGAKHMLAVQELPKVQTFSSDAVITYVLVDGGFNACGGQTNDWTLAMLNDMYPAPWYVDPTYFAGVCYVGNNGGAKACAKLCAAIDGCNFFSTSTTEDCYACFVYPSCSSPIQVNPYEYSVYQLKTDGRAKQIGYRQLSGDCPGNNIQTFTDTSMTCVEQCNSDHLCHGFSESGSSCITKSEQCSDPSDNGWIFYAKIPAAYEVVYESCSLPDSDDSQPFYPFSIDGCGHLCDSYKGTTYLCLGFGYGNYPAVGSCTLAFAGLHTGQQQVIQEENEEAWHSCAGYGSLAGGYQVFRKRNITELDETKTWAADNEAVEISTGSHRQVVGQKSPHRFCMTTNVTAYPQCADCPEAGTECYGNVAVHLGPYVSTEGSMSAAAPLLCFSPPGPCFCSAPFSSPGFFCNSGQTGSCPSGTSCISTSGFSVTSPSCGQTRTDEARAGLSEDDAQARGQEAVSAARAKARKKMDPIMKKLSRNVLKGLKPRLAGRWDELKLKVRSLEDFLALRKRTWELKVHSKANRTRSGGVEGNRTRARSFLQQLNSTKPSDWNWWQYFGAGVGGGPFKGKEISSEKVKASTDGWLDPSLEANNLSTPSVQLNFYPHNSFCLSTLPQ</sequence>
<accession>A0A813K7X3</accession>
<name>A0A813K7X3_POLGL</name>